<organism evidence="1 2">
    <name type="scientific">Cyclospora cayetanensis</name>
    <dbReference type="NCBI Taxonomy" id="88456"/>
    <lineage>
        <taxon>Eukaryota</taxon>
        <taxon>Sar</taxon>
        <taxon>Alveolata</taxon>
        <taxon>Apicomplexa</taxon>
        <taxon>Conoidasida</taxon>
        <taxon>Coccidia</taxon>
        <taxon>Eucoccidiorida</taxon>
        <taxon>Eimeriorina</taxon>
        <taxon>Eimeriidae</taxon>
        <taxon>Cyclospora</taxon>
    </lineage>
</organism>
<proteinExistence type="predicted"/>
<reference evidence="1 2" key="1">
    <citation type="journal article" date="2016" name="BMC Genomics">
        <title>Comparative genomics reveals Cyclospora cayetanensis possesses coccidia-like metabolism and invasion components but unique surface antigens.</title>
        <authorList>
            <person name="Liu S."/>
            <person name="Wang L."/>
            <person name="Zheng H."/>
            <person name="Xu Z."/>
            <person name="Roellig D.M."/>
            <person name="Li N."/>
            <person name="Frace M.A."/>
            <person name="Tang K."/>
            <person name="Arrowood M.J."/>
            <person name="Moss D.M."/>
            <person name="Zhang L."/>
            <person name="Feng Y."/>
            <person name="Xiao L."/>
        </authorList>
    </citation>
    <scope>NUCLEOTIDE SEQUENCE [LARGE SCALE GENOMIC DNA]</scope>
    <source>
        <strain evidence="1 2">CHN_HEN01</strain>
    </source>
</reference>
<keyword evidence="2" id="KW-1185">Reference proteome</keyword>
<accession>A0A1D3D282</accession>
<protein>
    <submittedName>
        <fullName evidence="1">Fatty acid elongation related protein</fullName>
    </submittedName>
</protein>
<dbReference type="InParanoid" id="A0A1D3D282"/>
<dbReference type="EMBL" id="JROU02001056">
    <property type="protein sequence ID" value="OEH77560.1"/>
    <property type="molecule type" value="Genomic_DNA"/>
</dbReference>
<evidence type="ECO:0000313" key="1">
    <source>
        <dbReference type="EMBL" id="OEH77560.1"/>
    </source>
</evidence>
<sequence length="77" mass="8715">MTYKFVINSEGILHRMPPDGITTYPSQSVLILDKMFPILKPLYFDLEGYPDAIPLSPPQSPFFSPRLSHPTLEASYS</sequence>
<comment type="caution">
    <text evidence="1">The sequence shown here is derived from an EMBL/GenBank/DDBJ whole genome shotgun (WGS) entry which is preliminary data.</text>
</comment>
<dbReference type="Proteomes" id="UP000095192">
    <property type="component" value="Unassembled WGS sequence"/>
</dbReference>
<dbReference type="AlphaFoldDB" id="A0A1D3D282"/>
<name>A0A1D3D282_9EIME</name>
<gene>
    <name evidence="1" type="ORF">cyc_05750</name>
</gene>
<evidence type="ECO:0000313" key="2">
    <source>
        <dbReference type="Proteomes" id="UP000095192"/>
    </source>
</evidence>
<dbReference type="VEuPathDB" id="ToxoDB:cyc_05750"/>